<keyword evidence="1" id="KW-0449">Lipoprotein</keyword>
<gene>
    <name evidence="1" type="ORF">AB8B22_10510</name>
</gene>
<dbReference type="PROSITE" id="PS51257">
    <property type="entry name" value="PROKAR_LIPOPROTEIN"/>
    <property type="match status" value="1"/>
</dbReference>
<dbReference type="AlphaFoldDB" id="A0AB39VHL5"/>
<name>A0AB39VHL5_9FUSO</name>
<dbReference type="KEGG" id="lrug:AB8B22_10510"/>
<organism evidence="1">
    <name type="scientific">Leptotrichia rugosa</name>
    <dbReference type="NCBI Taxonomy" id="3239302"/>
    <lineage>
        <taxon>Bacteria</taxon>
        <taxon>Fusobacteriati</taxon>
        <taxon>Fusobacteriota</taxon>
        <taxon>Fusobacteriia</taxon>
        <taxon>Fusobacteriales</taxon>
        <taxon>Leptotrichiaceae</taxon>
        <taxon>Leptotrichia</taxon>
    </lineage>
</organism>
<protein>
    <submittedName>
        <fullName evidence="1">Lipoprotein</fullName>
    </submittedName>
</protein>
<dbReference type="RefSeq" id="WP_369711052.1">
    <property type="nucleotide sequence ID" value="NZ_CP165644.1"/>
</dbReference>
<accession>A0AB39VHL5</accession>
<sequence length="217" mass="24531">MKKIFEVIILSGLFLAGCAKSGKDESDKKNKERENIENIIKKENIFSNNSIEAVLKIFSEKSEKNRIGINKFEKLIFENRNYYYAKINSKENSIYALDYSGINVTGIFLKVNKVDSANLGVIENLVANLIQVSDSKLKDSEARAIYAEILSKLKDNEFSSSLTYTNGITYGLQINSATGEFIFYAKEADTQNAQKDFQNITIDEKSFQTKVAKNKIN</sequence>
<reference evidence="1" key="1">
    <citation type="submission" date="2024-07" db="EMBL/GenBank/DDBJ databases">
        <authorList>
            <person name="Li X.-J."/>
            <person name="Wang X."/>
        </authorList>
    </citation>
    <scope>NUCLEOTIDE SEQUENCE</scope>
    <source>
        <strain evidence="1">HSP-334</strain>
    </source>
</reference>
<dbReference type="EMBL" id="CP165644">
    <property type="protein sequence ID" value="XDU66780.1"/>
    <property type="molecule type" value="Genomic_DNA"/>
</dbReference>
<evidence type="ECO:0000313" key="1">
    <source>
        <dbReference type="EMBL" id="XDU66780.1"/>
    </source>
</evidence>
<proteinExistence type="predicted"/>